<dbReference type="PANTHER" id="PTHR45615:SF80">
    <property type="entry name" value="GRIP DOMAIN-CONTAINING PROTEIN"/>
    <property type="match status" value="1"/>
</dbReference>
<feature type="coiled-coil region" evidence="1">
    <location>
        <begin position="165"/>
        <end position="218"/>
    </location>
</feature>
<evidence type="ECO:0000313" key="3">
    <source>
        <dbReference type="EMBL" id="CAL6114148.1"/>
    </source>
</evidence>
<sequence length="648" mass="73615">MCENSFYVYGICSNETENLILDSTGFKKICSNNFVYADKCVCAEGYVLNGSQCVNLMQVLSNSVYNSIQITNVQTDLTKVQTQANNLEIEIQTIKDSLSQEIEDRSSADEQIQTQLQQLRVQVEQNNASQADLTQINNYITALAQKTIQTENNLTIVNSLVQAEISKLRADLNNTNNSLNILNSTIIDLSSGALKTQLNQINANITAINQNMTQMRSEQINLQSSLTSQTNSLQSQILTQQSQLNQFRYESIIANQTQSNQINILQNNILALNTSVTQLTSNVSSLNASVLDFQANISDLKANVSKQYSDLINYLNSNITRLDFSIYNNYSILNSQINTLDFKMHLFMNEVITNHSQTENKINQLTLNQTQFRTDLTTLTSSVQTTKTDLTTLTQEQNTFKTQQQIRDSNQDNVINDLKTQITALKTEMTNALKMKADKKPKCLDVMYNDLDVDYSYPFFNKAQSICCAAGYGLNGMAQSAGMLTFNYICANKQRAVILSGTASTITNQVTAFCGVFPCSPNISTDDKYYGYINQIFYACINSIINFNFLNKQYQINKISLYFLKVCDSQLNLQNHKQLINNNKYQNINILHKFYCGTVLIQLHMIFNRQDTHLSTPFLIITFPFLYRIKIIIQFYFLQKFLQYQDLI</sequence>
<feature type="coiled-coil region" evidence="1">
    <location>
        <begin position="70"/>
        <end position="104"/>
    </location>
</feature>
<comment type="caution">
    <text evidence="2">The sequence shown here is derived from an EMBL/GenBank/DDBJ whole genome shotgun (WGS) entry which is preliminary data.</text>
</comment>
<reference evidence="3 4" key="2">
    <citation type="submission" date="2024-07" db="EMBL/GenBank/DDBJ databases">
        <authorList>
            <person name="Akdeniz Z."/>
        </authorList>
    </citation>
    <scope>NUCLEOTIDE SEQUENCE [LARGE SCALE GENOMIC DNA]</scope>
</reference>
<proteinExistence type="predicted"/>
<keyword evidence="4" id="KW-1185">Reference proteome</keyword>
<reference evidence="2" key="1">
    <citation type="submission" date="2023-06" db="EMBL/GenBank/DDBJ databases">
        <authorList>
            <person name="Kurt Z."/>
        </authorList>
    </citation>
    <scope>NUCLEOTIDE SEQUENCE</scope>
</reference>
<name>A0AA86P0C2_9EUKA</name>
<organism evidence="2">
    <name type="scientific">Hexamita inflata</name>
    <dbReference type="NCBI Taxonomy" id="28002"/>
    <lineage>
        <taxon>Eukaryota</taxon>
        <taxon>Metamonada</taxon>
        <taxon>Diplomonadida</taxon>
        <taxon>Hexamitidae</taxon>
        <taxon>Hexamitinae</taxon>
        <taxon>Hexamita</taxon>
    </lineage>
</organism>
<dbReference type="PANTHER" id="PTHR45615">
    <property type="entry name" value="MYOSIN HEAVY CHAIN, NON-MUSCLE"/>
    <property type="match status" value="1"/>
</dbReference>
<keyword evidence="1" id="KW-0175">Coiled coil</keyword>
<dbReference type="Proteomes" id="UP001642409">
    <property type="component" value="Unassembled WGS sequence"/>
</dbReference>
<evidence type="ECO:0000313" key="4">
    <source>
        <dbReference type="Proteomes" id="UP001642409"/>
    </source>
</evidence>
<accession>A0AA86P0C2</accession>
<dbReference type="EMBL" id="CAXDID020000788">
    <property type="protein sequence ID" value="CAL6114148.1"/>
    <property type="molecule type" value="Genomic_DNA"/>
</dbReference>
<evidence type="ECO:0000256" key="1">
    <source>
        <dbReference type="SAM" id="Coils"/>
    </source>
</evidence>
<protein>
    <submittedName>
        <fullName evidence="2">YadA-like family protein</fullName>
    </submittedName>
    <submittedName>
        <fullName evidence="3">YadA-like_family protein</fullName>
    </submittedName>
</protein>
<gene>
    <name evidence="2" type="ORF">HINF_LOCUS16866</name>
    <name evidence="3" type="ORF">HINF_LOCUS77838</name>
</gene>
<dbReference type="EMBL" id="CATOUU010000428">
    <property type="protein sequence ID" value="CAI9929221.1"/>
    <property type="molecule type" value="Genomic_DNA"/>
</dbReference>
<dbReference type="AlphaFoldDB" id="A0AA86P0C2"/>
<evidence type="ECO:0000313" key="2">
    <source>
        <dbReference type="EMBL" id="CAI9929221.1"/>
    </source>
</evidence>